<gene>
    <name evidence="8" type="ORF">HPB48_012540</name>
</gene>
<dbReference type="PANTHER" id="PTHR43272">
    <property type="entry name" value="LONG-CHAIN-FATTY-ACID--COA LIGASE"/>
    <property type="match status" value="1"/>
</dbReference>
<protein>
    <recommendedName>
        <fullName evidence="6">long-chain-fatty-acid--CoA ligase</fullName>
        <ecNumber evidence="6">6.2.1.3</ecNumber>
    </recommendedName>
</protein>
<keyword evidence="3" id="KW-0547">Nucleotide-binding</keyword>
<dbReference type="EC" id="6.2.1.3" evidence="6"/>
<dbReference type="EMBL" id="JABSTR010000007">
    <property type="protein sequence ID" value="KAH9375900.1"/>
    <property type="molecule type" value="Genomic_DNA"/>
</dbReference>
<proteinExistence type="inferred from homology"/>
<dbReference type="Pfam" id="PF00501">
    <property type="entry name" value="AMP-binding"/>
    <property type="match status" value="1"/>
</dbReference>
<evidence type="ECO:0000313" key="8">
    <source>
        <dbReference type="EMBL" id="KAH9375900.1"/>
    </source>
</evidence>
<comment type="similarity">
    <text evidence="1">Belongs to the ATP-dependent AMP-binding enzyme family.</text>
</comment>
<dbReference type="GO" id="GO:0030182">
    <property type="term" value="P:neuron differentiation"/>
    <property type="evidence" value="ECO:0007669"/>
    <property type="project" value="TreeGrafter"/>
</dbReference>
<evidence type="ECO:0000259" key="7">
    <source>
        <dbReference type="Pfam" id="PF00501"/>
    </source>
</evidence>
<evidence type="ECO:0000256" key="4">
    <source>
        <dbReference type="ARBA" id="ARBA00022832"/>
    </source>
</evidence>
<keyword evidence="9" id="KW-1185">Reference proteome</keyword>
<keyword evidence="4" id="KW-0443">Lipid metabolism</keyword>
<evidence type="ECO:0000256" key="6">
    <source>
        <dbReference type="ARBA" id="ARBA00026121"/>
    </source>
</evidence>
<evidence type="ECO:0000256" key="5">
    <source>
        <dbReference type="ARBA" id="ARBA00022840"/>
    </source>
</evidence>
<evidence type="ECO:0000313" key="9">
    <source>
        <dbReference type="Proteomes" id="UP000821853"/>
    </source>
</evidence>
<organism evidence="8 9">
    <name type="scientific">Haemaphysalis longicornis</name>
    <name type="common">Bush tick</name>
    <dbReference type="NCBI Taxonomy" id="44386"/>
    <lineage>
        <taxon>Eukaryota</taxon>
        <taxon>Metazoa</taxon>
        <taxon>Ecdysozoa</taxon>
        <taxon>Arthropoda</taxon>
        <taxon>Chelicerata</taxon>
        <taxon>Arachnida</taxon>
        <taxon>Acari</taxon>
        <taxon>Parasitiformes</taxon>
        <taxon>Ixodida</taxon>
        <taxon>Ixodoidea</taxon>
        <taxon>Ixodidae</taxon>
        <taxon>Haemaphysalinae</taxon>
        <taxon>Haemaphysalis</taxon>
    </lineage>
</organism>
<dbReference type="GO" id="GO:0035336">
    <property type="term" value="P:long-chain fatty-acyl-CoA metabolic process"/>
    <property type="evidence" value="ECO:0007669"/>
    <property type="project" value="TreeGrafter"/>
</dbReference>
<dbReference type="Gene3D" id="3.40.50.12780">
    <property type="entry name" value="N-terminal domain of ligase-like"/>
    <property type="match status" value="1"/>
</dbReference>
<keyword evidence="4" id="KW-0276">Fatty acid metabolism</keyword>
<feature type="domain" description="AMP-dependent synthetase/ligase" evidence="7">
    <location>
        <begin position="113"/>
        <end position="539"/>
    </location>
</feature>
<dbReference type="GO" id="GO:0090433">
    <property type="term" value="F:palmitoyl-CoA ligase activity"/>
    <property type="evidence" value="ECO:0007669"/>
    <property type="project" value="TreeGrafter"/>
</dbReference>
<sequence>MHRLWVQFIVYLIKVWAAVYDIATLPVYFVFQKPWIHWKHKRACFAKRIIEADPSSPYRRLKHEELDNIKGLQTLDEITRMTIRMNPNRPALGTRQLLGCREERQQDGKVFKKLVLGEYEWLTYEEVGRKIELTARGLLSMGLKPRQYVAIFAETRAEWMLTAQACFRANIPIVTLYATLSNDGIVSAINQTEVTHLVTSSDLLPRVLSVVDRMPSITHIVYMHSAILTPLSPLTNGPQVSSQNFLSAFRRVIPFSNIEERGASYDVEPTPPAPDDVAIVMFTSGSAGTPKGVITTHRNFVASINGFGPIWSNLGVYSNNDAYIAYLPLAHVYELFAETLLFSAGARIGYASALTLTDNSSGLVKGCPGDATLLQPTIIPCVPLVLERLRKGVCEATASKGPLFKDLFDYSVHYKNYWLDLGFDTPLLNMVLFKKVRLLLGGKLKLMISSSAPISNDTRQFVRACFCCRFTEAYGLSEACGAVCLMDADDASMGRVGAPISGCYIRLVDWKEGQYCTEDKPNPRGEIAVTGRSITLGYHKNEDLTREAYRVVDGVRWLYTGDIGEFFPDGTLKIIDRKKDLVKLQYGEYISLGYVESMLKASPLVDNVFVYGSSLHTYLVAFVAPNFEQLQRLARSLGKKQCTTLKELCEDEDVTAAASKSVIECARENGLQKTEVPFKIRFCAEEWLPESGLVTPTLKIRRKPMEVFYQHDIEALYYSGEESKLS</sequence>
<dbReference type="VEuPathDB" id="VectorBase:HLOH_047586"/>
<comment type="caution">
    <text evidence="8">The sequence shown here is derived from an EMBL/GenBank/DDBJ whole genome shotgun (WGS) entry which is preliminary data.</text>
</comment>
<evidence type="ECO:0000256" key="2">
    <source>
        <dbReference type="ARBA" id="ARBA00022598"/>
    </source>
</evidence>
<dbReference type="InterPro" id="IPR000873">
    <property type="entry name" value="AMP-dep_synth/lig_dom"/>
</dbReference>
<dbReference type="GO" id="GO:0005783">
    <property type="term" value="C:endoplasmic reticulum"/>
    <property type="evidence" value="ECO:0007669"/>
    <property type="project" value="TreeGrafter"/>
</dbReference>
<evidence type="ECO:0000256" key="1">
    <source>
        <dbReference type="ARBA" id="ARBA00006432"/>
    </source>
</evidence>
<dbReference type="SUPFAM" id="SSF56801">
    <property type="entry name" value="Acetyl-CoA synthetase-like"/>
    <property type="match status" value="1"/>
</dbReference>
<dbReference type="Proteomes" id="UP000821853">
    <property type="component" value="Chromosome 5"/>
</dbReference>
<dbReference type="OrthoDB" id="1700726at2759"/>
<dbReference type="GO" id="GO:0005524">
    <property type="term" value="F:ATP binding"/>
    <property type="evidence" value="ECO:0007669"/>
    <property type="project" value="UniProtKB-KW"/>
</dbReference>
<dbReference type="GO" id="GO:0005811">
    <property type="term" value="C:lipid droplet"/>
    <property type="evidence" value="ECO:0007669"/>
    <property type="project" value="TreeGrafter"/>
</dbReference>
<name>A0A9J6GP29_HAELO</name>
<dbReference type="AlphaFoldDB" id="A0A9J6GP29"/>
<keyword evidence="5" id="KW-0067">ATP-binding</keyword>
<dbReference type="InterPro" id="IPR042099">
    <property type="entry name" value="ANL_N_sf"/>
</dbReference>
<keyword evidence="2" id="KW-0436">Ligase</keyword>
<dbReference type="GO" id="GO:0005886">
    <property type="term" value="C:plasma membrane"/>
    <property type="evidence" value="ECO:0007669"/>
    <property type="project" value="TreeGrafter"/>
</dbReference>
<reference evidence="8 9" key="1">
    <citation type="journal article" date="2020" name="Cell">
        <title>Large-Scale Comparative Analyses of Tick Genomes Elucidate Their Genetic Diversity and Vector Capacities.</title>
        <authorList>
            <consortium name="Tick Genome and Microbiome Consortium (TIGMIC)"/>
            <person name="Jia N."/>
            <person name="Wang J."/>
            <person name="Shi W."/>
            <person name="Du L."/>
            <person name="Sun Y."/>
            <person name="Zhan W."/>
            <person name="Jiang J.F."/>
            <person name="Wang Q."/>
            <person name="Zhang B."/>
            <person name="Ji P."/>
            <person name="Bell-Sakyi L."/>
            <person name="Cui X.M."/>
            <person name="Yuan T.T."/>
            <person name="Jiang B.G."/>
            <person name="Yang W.F."/>
            <person name="Lam T.T."/>
            <person name="Chang Q.C."/>
            <person name="Ding S.J."/>
            <person name="Wang X.J."/>
            <person name="Zhu J.G."/>
            <person name="Ruan X.D."/>
            <person name="Zhao L."/>
            <person name="Wei J.T."/>
            <person name="Ye R.Z."/>
            <person name="Que T.C."/>
            <person name="Du C.H."/>
            <person name="Zhou Y.H."/>
            <person name="Cheng J.X."/>
            <person name="Dai P.F."/>
            <person name="Guo W.B."/>
            <person name="Han X.H."/>
            <person name="Huang E.J."/>
            <person name="Li L.F."/>
            <person name="Wei W."/>
            <person name="Gao Y.C."/>
            <person name="Liu J.Z."/>
            <person name="Shao H.Z."/>
            <person name="Wang X."/>
            <person name="Wang C.C."/>
            <person name="Yang T.C."/>
            <person name="Huo Q.B."/>
            <person name="Li W."/>
            <person name="Chen H.Y."/>
            <person name="Chen S.E."/>
            <person name="Zhou L.G."/>
            <person name="Ni X.B."/>
            <person name="Tian J.H."/>
            <person name="Sheng Y."/>
            <person name="Liu T."/>
            <person name="Pan Y.S."/>
            <person name="Xia L.Y."/>
            <person name="Li J."/>
            <person name="Zhao F."/>
            <person name="Cao W.C."/>
        </authorList>
    </citation>
    <scope>NUCLEOTIDE SEQUENCE [LARGE SCALE GENOMIC DNA]</scope>
    <source>
        <strain evidence="8">HaeL-2018</strain>
    </source>
</reference>
<dbReference type="PANTHER" id="PTHR43272:SF83">
    <property type="entry name" value="ACYL-COA SYNTHETASE LONG-CHAIN, ISOFORM J"/>
    <property type="match status" value="1"/>
</dbReference>
<evidence type="ECO:0000256" key="3">
    <source>
        <dbReference type="ARBA" id="ARBA00022741"/>
    </source>
</evidence>
<accession>A0A9J6GP29</accession>